<sequence>MGWGKTFAEGKALTEFYIVYRLLNNYKKYFSLLFLEICGKY</sequence>
<evidence type="ECO:0000313" key="1">
    <source>
        <dbReference type="EMBL" id="EAY29067.1"/>
    </source>
</evidence>
<accession>A1ZK41</accession>
<reference evidence="1 2" key="1">
    <citation type="submission" date="2007-01" db="EMBL/GenBank/DDBJ databases">
        <authorList>
            <person name="Haygood M."/>
            <person name="Podell S."/>
            <person name="Anderson C."/>
            <person name="Hopkinson B."/>
            <person name="Roe K."/>
            <person name="Barbeau K."/>
            <person name="Gaasterland T."/>
            <person name="Ferriera S."/>
            <person name="Johnson J."/>
            <person name="Kravitz S."/>
            <person name="Beeson K."/>
            <person name="Sutton G."/>
            <person name="Rogers Y.-H."/>
            <person name="Friedman R."/>
            <person name="Frazier M."/>
            <person name="Venter J.C."/>
        </authorList>
    </citation>
    <scope>NUCLEOTIDE SEQUENCE [LARGE SCALE GENOMIC DNA]</scope>
    <source>
        <strain evidence="1 2">ATCC 23134</strain>
    </source>
</reference>
<dbReference type="AlphaFoldDB" id="A1ZK41"/>
<dbReference type="EMBL" id="AAWS01000012">
    <property type="protein sequence ID" value="EAY29067.1"/>
    <property type="molecule type" value="Genomic_DNA"/>
</dbReference>
<comment type="caution">
    <text evidence="1">The sequence shown here is derived from an EMBL/GenBank/DDBJ whole genome shotgun (WGS) entry which is preliminary data.</text>
</comment>
<organism evidence="1 2">
    <name type="scientific">Microscilla marina ATCC 23134</name>
    <dbReference type="NCBI Taxonomy" id="313606"/>
    <lineage>
        <taxon>Bacteria</taxon>
        <taxon>Pseudomonadati</taxon>
        <taxon>Bacteroidota</taxon>
        <taxon>Cytophagia</taxon>
        <taxon>Cytophagales</taxon>
        <taxon>Microscillaceae</taxon>
        <taxon>Microscilla</taxon>
    </lineage>
</organism>
<proteinExistence type="predicted"/>
<evidence type="ECO:0000313" key="2">
    <source>
        <dbReference type="Proteomes" id="UP000004095"/>
    </source>
</evidence>
<keyword evidence="2" id="KW-1185">Reference proteome</keyword>
<dbReference type="Proteomes" id="UP000004095">
    <property type="component" value="Unassembled WGS sequence"/>
</dbReference>
<name>A1ZK41_MICM2</name>
<protein>
    <submittedName>
        <fullName evidence="1">Uncharacterized protein</fullName>
    </submittedName>
</protein>
<gene>
    <name evidence="1" type="ORF">M23134_02258</name>
</gene>